<feature type="transmembrane region" description="Helical" evidence="2">
    <location>
        <begin position="20"/>
        <end position="42"/>
    </location>
</feature>
<dbReference type="Gene3D" id="1.20.1250.20">
    <property type="entry name" value="MFS general substrate transporter like domains"/>
    <property type="match status" value="2"/>
</dbReference>
<proteinExistence type="predicted"/>
<reference evidence="4" key="1">
    <citation type="submission" date="2022-11" db="EMBL/GenBank/DDBJ databases">
        <title>Centuries of genome instability and evolution in soft-shell clam transmissible cancer (bioRxiv).</title>
        <authorList>
            <person name="Hart S.F.M."/>
            <person name="Yonemitsu M.A."/>
            <person name="Giersch R.M."/>
            <person name="Beal B.F."/>
            <person name="Arriagada G."/>
            <person name="Davis B.W."/>
            <person name="Ostrander E.A."/>
            <person name="Goff S.P."/>
            <person name="Metzger M.J."/>
        </authorList>
    </citation>
    <scope>NUCLEOTIDE SEQUENCE</scope>
    <source>
        <strain evidence="4">MELC-2E11</strain>
        <tissue evidence="4">Siphon/mantle</tissue>
    </source>
</reference>
<keyword evidence="2" id="KW-0472">Membrane</keyword>
<accession>A0ABY7ESS7</accession>
<dbReference type="SUPFAM" id="SSF103473">
    <property type="entry name" value="MFS general substrate transporter"/>
    <property type="match status" value="1"/>
</dbReference>
<dbReference type="Pfam" id="PF07690">
    <property type="entry name" value="MFS_1"/>
    <property type="match status" value="1"/>
</dbReference>
<organism evidence="4 5">
    <name type="scientific">Mya arenaria</name>
    <name type="common">Soft-shell clam</name>
    <dbReference type="NCBI Taxonomy" id="6604"/>
    <lineage>
        <taxon>Eukaryota</taxon>
        <taxon>Metazoa</taxon>
        <taxon>Spiralia</taxon>
        <taxon>Lophotrochozoa</taxon>
        <taxon>Mollusca</taxon>
        <taxon>Bivalvia</taxon>
        <taxon>Autobranchia</taxon>
        <taxon>Heteroconchia</taxon>
        <taxon>Euheterodonta</taxon>
        <taxon>Imparidentia</taxon>
        <taxon>Neoheterodontei</taxon>
        <taxon>Myida</taxon>
        <taxon>Myoidea</taxon>
        <taxon>Myidae</taxon>
        <taxon>Mya</taxon>
    </lineage>
</organism>
<dbReference type="InterPro" id="IPR011701">
    <property type="entry name" value="MFS"/>
</dbReference>
<evidence type="ECO:0000259" key="3">
    <source>
        <dbReference type="PROSITE" id="PS50850"/>
    </source>
</evidence>
<feature type="transmembrane region" description="Helical" evidence="2">
    <location>
        <begin position="299"/>
        <end position="319"/>
    </location>
</feature>
<dbReference type="Proteomes" id="UP001164746">
    <property type="component" value="Chromosome 8"/>
</dbReference>
<evidence type="ECO:0000256" key="2">
    <source>
        <dbReference type="SAM" id="Phobius"/>
    </source>
</evidence>
<feature type="transmembrane region" description="Helical" evidence="2">
    <location>
        <begin position="258"/>
        <end position="279"/>
    </location>
</feature>
<dbReference type="PROSITE" id="PS50850">
    <property type="entry name" value="MFS"/>
    <property type="match status" value="1"/>
</dbReference>
<keyword evidence="5" id="KW-1185">Reference proteome</keyword>
<gene>
    <name evidence="4" type="ORF">MAR_025961</name>
</gene>
<keyword evidence="2" id="KW-0812">Transmembrane</keyword>
<dbReference type="EMBL" id="CP111019">
    <property type="protein sequence ID" value="WAR11781.1"/>
    <property type="molecule type" value="Genomic_DNA"/>
</dbReference>
<comment type="subcellular location">
    <subcellularLocation>
        <location evidence="1">Membrane</location>
        <topology evidence="1">Multi-pass membrane protein</topology>
    </subcellularLocation>
</comment>
<dbReference type="InterPro" id="IPR036259">
    <property type="entry name" value="MFS_trans_sf"/>
</dbReference>
<dbReference type="InterPro" id="IPR020846">
    <property type="entry name" value="MFS_dom"/>
</dbReference>
<feature type="transmembrane region" description="Helical" evidence="2">
    <location>
        <begin position="179"/>
        <end position="197"/>
    </location>
</feature>
<feature type="transmembrane region" description="Helical" evidence="2">
    <location>
        <begin position="385"/>
        <end position="403"/>
    </location>
</feature>
<dbReference type="PANTHER" id="PTHR11360">
    <property type="entry name" value="MONOCARBOXYLATE TRANSPORTER"/>
    <property type="match status" value="1"/>
</dbReference>
<dbReference type="InterPro" id="IPR050327">
    <property type="entry name" value="Proton-linked_MCT"/>
</dbReference>
<feature type="domain" description="Major facilitator superfamily (MFS) profile" evidence="3">
    <location>
        <begin position="21"/>
        <end position="411"/>
    </location>
</feature>
<protein>
    <submittedName>
        <fullName evidence="4">MT12B-like protein</fullName>
    </submittedName>
</protein>
<feature type="transmembrane region" description="Helical" evidence="2">
    <location>
        <begin position="147"/>
        <end position="167"/>
    </location>
</feature>
<feature type="transmembrane region" description="Helical" evidence="2">
    <location>
        <begin position="331"/>
        <end position="349"/>
    </location>
</feature>
<feature type="transmembrane region" description="Helical" evidence="2">
    <location>
        <begin position="114"/>
        <end position="140"/>
    </location>
</feature>
<keyword evidence="2" id="KW-1133">Transmembrane helix</keyword>
<name>A0ABY7ESS7_MYAAR</name>
<dbReference type="PANTHER" id="PTHR11360:SF284">
    <property type="entry name" value="EG:103B4.3 PROTEIN-RELATED"/>
    <property type="match status" value="1"/>
</dbReference>
<feature type="transmembrane region" description="Helical" evidence="2">
    <location>
        <begin position="355"/>
        <end position="378"/>
    </location>
</feature>
<sequence>MTSSEEIRKRDRKQDVDGGYAWAILAGCFLMYMIVVGGLKAYGVLYVEMILEYERGSGNTAWIGGICILLTLVGGPVANLLSRRFSFRSVSFVGGLLVSVGFISSAFVPNMDYMFFTLGGLVGVGYSLAFAPCSTIISFYFEERRALANGITVSASGIGALIFPFAYKFLIETYGLSRTFFILGAFVLNICAAACFFRQPRELVLEKKRMWKRTGSSKTPDHKSLLNGNSRIKRSESELTRENSCCRGFFDGLFKCSLFCNPLFLMYVIAFVLCMNGYGPSVIQIPGHLQLLGYDNFHVAIALSTMGGCEVVARIAFGWLADKGYLKRRHIFIFSMSVAGVFSLIAPLFKNFYFYVGYAAIMGIFPGSFWSLISVLIIDVVGMKDFTAAFGLVSLCLALGSAITQPSMGNR</sequence>
<feature type="transmembrane region" description="Helical" evidence="2">
    <location>
        <begin position="62"/>
        <end position="82"/>
    </location>
</feature>
<evidence type="ECO:0000313" key="4">
    <source>
        <dbReference type="EMBL" id="WAR11781.1"/>
    </source>
</evidence>
<feature type="transmembrane region" description="Helical" evidence="2">
    <location>
        <begin position="89"/>
        <end position="108"/>
    </location>
</feature>
<evidence type="ECO:0000313" key="5">
    <source>
        <dbReference type="Proteomes" id="UP001164746"/>
    </source>
</evidence>
<evidence type="ECO:0000256" key="1">
    <source>
        <dbReference type="ARBA" id="ARBA00004141"/>
    </source>
</evidence>